<dbReference type="AlphaFoldDB" id="A0A8T1PZI5"/>
<evidence type="ECO:0000313" key="2">
    <source>
        <dbReference type="Proteomes" id="UP000811609"/>
    </source>
</evidence>
<reference evidence="1" key="1">
    <citation type="submission" date="2020-12" db="EMBL/GenBank/DDBJ databases">
        <title>WGS assembly of Carya illinoinensis cv. Pawnee.</title>
        <authorList>
            <person name="Platts A."/>
            <person name="Shu S."/>
            <person name="Wright S."/>
            <person name="Barry K."/>
            <person name="Edger P."/>
            <person name="Pires J.C."/>
            <person name="Schmutz J."/>
        </authorList>
    </citation>
    <scope>NUCLEOTIDE SEQUENCE</scope>
    <source>
        <tissue evidence="1">Leaf</tissue>
    </source>
</reference>
<accession>A0A8T1PZI5</accession>
<gene>
    <name evidence="1" type="ORF">CIPAW_07G063800</name>
</gene>
<comment type="caution">
    <text evidence="1">The sequence shown here is derived from an EMBL/GenBank/DDBJ whole genome shotgun (WGS) entry which is preliminary data.</text>
</comment>
<dbReference type="EMBL" id="CM031815">
    <property type="protein sequence ID" value="KAG6647224.1"/>
    <property type="molecule type" value="Genomic_DNA"/>
</dbReference>
<dbReference type="Proteomes" id="UP000811609">
    <property type="component" value="Chromosome 7"/>
</dbReference>
<name>A0A8T1PZI5_CARIL</name>
<organism evidence="1 2">
    <name type="scientific">Carya illinoinensis</name>
    <name type="common">Pecan</name>
    <dbReference type="NCBI Taxonomy" id="32201"/>
    <lineage>
        <taxon>Eukaryota</taxon>
        <taxon>Viridiplantae</taxon>
        <taxon>Streptophyta</taxon>
        <taxon>Embryophyta</taxon>
        <taxon>Tracheophyta</taxon>
        <taxon>Spermatophyta</taxon>
        <taxon>Magnoliopsida</taxon>
        <taxon>eudicotyledons</taxon>
        <taxon>Gunneridae</taxon>
        <taxon>Pentapetalae</taxon>
        <taxon>rosids</taxon>
        <taxon>fabids</taxon>
        <taxon>Fagales</taxon>
        <taxon>Juglandaceae</taxon>
        <taxon>Carya</taxon>
    </lineage>
</organism>
<protein>
    <submittedName>
        <fullName evidence="1">Uncharacterized protein</fullName>
    </submittedName>
</protein>
<sequence>MDQKISWITYSSLLVGSNQISTFQRHPHITNQIPTFQISTFQRHPNITNQISTFQEKKNRHPHSIFWKKTETEKKNWLGLPGGDGATTVANDDGVGIWEKCFGCW</sequence>
<keyword evidence="2" id="KW-1185">Reference proteome</keyword>
<proteinExistence type="predicted"/>
<evidence type="ECO:0000313" key="1">
    <source>
        <dbReference type="EMBL" id="KAG6647224.1"/>
    </source>
</evidence>